<dbReference type="Proteomes" id="UP000400924">
    <property type="component" value="Unassembled WGS sequence"/>
</dbReference>
<evidence type="ECO:0000256" key="2">
    <source>
        <dbReference type="ARBA" id="ARBA00023002"/>
    </source>
</evidence>
<accession>A0A5N8XXM0</accession>
<dbReference type="FunFam" id="3.40.50.720:FF:000084">
    <property type="entry name" value="Short-chain dehydrogenase reductase"/>
    <property type="match status" value="1"/>
</dbReference>
<evidence type="ECO:0000256" key="3">
    <source>
        <dbReference type="SAM" id="MobiDB-lite"/>
    </source>
</evidence>
<keyword evidence="5" id="KW-1185">Reference proteome</keyword>
<reference evidence="4 5" key="1">
    <citation type="submission" date="2019-07" db="EMBL/GenBank/DDBJ databases">
        <title>New species of Amycolatopsis and Streptomyces.</title>
        <authorList>
            <person name="Duangmal K."/>
            <person name="Teo W.F.A."/>
            <person name="Lipun K."/>
        </authorList>
    </citation>
    <scope>NUCLEOTIDE SEQUENCE [LARGE SCALE GENOMIC DNA]</scope>
    <source>
        <strain evidence="4 5">NBRC 106415</strain>
    </source>
</reference>
<comment type="similarity">
    <text evidence="1">Belongs to the short-chain dehydrogenases/reductases (SDR) family.</text>
</comment>
<dbReference type="InterPro" id="IPR036291">
    <property type="entry name" value="NAD(P)-bd_dom_sf"/>
</dbReference>
<evidence type="ECO:0000313" key="5">
    <source>
        <dbReference type="Proteomes" id="UP000400924"/>
    </source>
</evidence>
<proteinExistence type="inferred from homology"/>
<keyword evidence="2" id="KW-0560">Oxidoreductase</keyword>
<dbReference type="SUPFAM" id="SSF51735">
    <property type="entry name" value="NAD(P)-binding Rossmann-fold domains"/>
    <property type="match status" value="1"/>
</dbReference>
<protein>
    <submittedName>
        <fullName evidence="4">SDR family oxidoreductase</fullName>
    </submittedName>
</protein>
<dbReference type="EMBL" id="VJZC01000719">
    <property type="protein sequence ID" value="MPY64119.1"/>
    <property type="molecule type" value="Genomic_DNA"/>
</dbReference>
<dbReference type="RefSeq" id="WP_152777395.1">
    <property type="nucleotide sequence ID" value="NZ_VJZC01000719.1"/>
</dbReference>
<gene>
    <name evidence="4" type="ORF">FNH08_45280</name>
</gene>
<comment type="caution">
    <text evidence="4">The sequence shown here is derived from an EMBL/GenBank/DDBJ whole genome shotgun (WGS) entry which is preliminary data.</text>
</comment>
<dbReference type="InterPro" id="IPR002347">
    <property type="entry name" value="SDR_fam"/>
</dbReference>
<evidence type="ECO:0000256" key="1">
    <source>
        <dbReference type="ARBA" id="ARBA00006484"/>
    </source>
</evidence>
<dbReference type="PRINTS" id="PR00081">
    <property type="entry name" value="GDHRDH"/>
</dbReference>
<feature type="compositionally biased region" description="Basic residues" evidence="3">
    <location>
        <begin position="1"/>
        <end position="10"/>
    </location>
</feature>
<name>A0A5N8XXM0_9ACTN</name>
<dbReference type="Pfam" id="PF13561">
    <property type="entry name" value="adh_short_C2"/>
    <property type="match status" value="1"/>
</dbReference>
<dbReference type="AlphaFoldDB" id="A0A5N8XXM0"/>
<dbReference type="GO" id="GO:0016616">
    <property type="term" value="F:oxidoreductase activity, acting on the CH-OH group of donors, NAD or NADP as acceptor"/>
    <property type="evidence" value="ECO:0007669"/>
    <property type="project" value="TreeGrafter"/>
</dbReference>
<dbReference type="Gene3D" id="3.40.50.720">
    <property type="entry name" value="NAD(P)-binding Rossmann-like Domain"/>
    <property type="match status" value="1"/>
</dbReference>
<evidence type="ECO:0000313" key="4">
    <source>
        <dbReference type="EMBL" id="MPY64119.1"/>
    </source>
</evidence>
<sequence length="279" mass="29203">MNATHPKRHETHQTHPYSPTKRFEGYGAFITGAARGIGAATARRLGEEGARVLVTDVDLDAAEKTAAELRERGLAAEAYGCDVGDRTSVEAAVAYAVDAFGSLDVLVNSAACCTPDVPLFEDEPDEAWARDLDLTLTGAYRCCRAALPHLVASGRGAIVTIGSVNGIQDFGNHAYSAAKAGLMSLTRTLAGHAAPRGVRVNLVAPGTVRTSAWEGRDDDLDSVARVYPLGRVGEPEDIAAAVAFLASRDAAWITGTTLCVDGGLLAVNTAFQQAIRAVP</sequence>
<feature type="region of interest" description="Disordered" evidence="3">
    <location>
        <begin position="1"/>
        <end position="20"/>
    </location>
</feature>
<dbReference type="PANTHER" id="PTHR42760">
    <property type="entry name" value="SHORT-CHAIN DEHYDROGENASES/REDUCTASES FAMILY MEMBER"/>
    <property type="match status" value="1"/>
</dbReference>
<dbReference type="PANTHER" id="PTHR42760:SF133">
    <property type="entry name" value="3-OXOACYL-[ACYL-CARRIER-PROTEIN] REDUCTASE"/>
    <property type="match status" value="1"/>
</dbReference>
<dbReference type="PRINTS" id="PR00080">
    <property type="entry name" value="SDRFAMILY"/>
</dbReference>
<dbReference type="OrthoDB" id="517007at2"/>
<organism evidence="4 5">
    <name type="scientific">Streptomyces spongiae</name>
    <dbReference type="NCBI Taxonomy" id="565072"/>
    <lineage>
        <taxon>Bacteria</taxon>
        <taxon>Bacillati</taxon>
        <taxon>Actinomycetota</taxon>
        <taxon>Actinomycetes</taxon>
        <taxon>Kitasatosporales</taxon>
        <taxon>Streptomycetaceae</taxon>
        <taxon>Streptomyces</taxon>
    </lineage>
</organism>